<dbReference type="Pfam" id="PF00106">
    <property type="entry name" value="adh_short"/>
    <property type="match status" value="1"/>
</dbReference>
<dbReference type="SUPFAM" id="SSF51735">
    <property type="entry name" value="NAD(P)-binding Rossmann-fold domains"/>
    <property type="match status" value="1"/>
</dbReference>
<dbReference type="InterPro" id="IPR002347">
    <property type="entry name" value="SDR_fam"/>
</dbReference>
<accession>A0ABR2XQX5</accession>
<dbReference type="Proteomes" id="UP001465668">
    <property type="component" value="Unassembled WGS sequence"/>
</dbReference>
<reference evidence="2 3" key="1">
    <citation type="submission" date="2024-02" db="EMBL/GenBank/DDBJ databases">
        <title>First draft genome assembly of two strains of Seiridium cardinale.</title>
        <authorList>
            <person name="Emiliani G."/>
            <person name="Scali E."/>
        </authorList>
    </citation>
    <scope>NUCLEOTIDE SEQUENCE [LARGE SCALE GENOMIC DNA]</scope>
    <source>
        <strain evidence="2 3">BM-138-000479</strain>
    </source>
</reference>
<dbReference type="EMBL" id="JARVKM010000029">
    <property type="protein sequence ID" value="KAK9776183.1"/>
    <property type="molecule type" value="Genomic_DNA"/>
</dbReference>
<evidence type="ECO:0000313" key="2">
    <source>
        <dbReference type="EMBL" id="KAK9776183.1"/>
    </source>
</evidence>
<sequence length="157" mass="17635">MTQNKKSMLVTVHSGSLKGSISVIQSDVVDQKPIEAAREQIQAQFGKLDVLINNTGIIVYQPAVIISALRQSFEANVFGQILVTETLEPLLKKSRTPYVIYVSSETGSITTRLDPTFKYDKLRDVPYHMSKSALNMLAAYHRHNYGEWYKVLAYNPG</sequence>
<name>A0ABR2XQX5_9PEZI</name>
<dbReference type="PANTHER" id="PTHR43544:SF32">
    <property type="entry name" value="CHAIN DEHYDROGENASE, PUTATIVE (AFU_ORTHOLOGUE AFUA_5G01530)-RELATED"/>
    <property type="match status" value="1"/>
</dbReference>
<organism evidence="2 3">
    <name type="scientific">Seiridium cardinale</name>
    <dbReference type="NCBI Taxonomy" id="138064"/>
    <lineage>
        <taxon>Eukaryota</taxon>
        <taxon>Fungi</taxon>
        <taxon>Dikarya</taxon>
        <taxon>Ascomycota</taxon>
        <taxon>Pezizomycotina</taxon>
        <taxon>Sordariomycetes</taxon>
        <taxon>Xylariomycetidae</taxon>
        <taxon>Amphisphaeriales</taxon>
        <taxon>Sporocadaceae</taxon>
        <taxon>Seiridium</taxon>
    </lineage>
</organism>
<keyword evidence="3" id="KW-1185">Reference proteome</keyword>
<evidence type="ECO:0000313" key="3">
    <source>
        <dbReference type="Proteomes" id="UP001465668"/>
    </source>
</evidence>
<dbReference type="PANTHER" id="PTHR43544">
    <property type="entry name" value="SHORT-CHAIN DEHYDROGENASE/REDUCTASE"/>
    <property type="match status" value="1"/>
</dbReference>
<dbReference type="PRINTS" id="PR00081">
    <property type="entry name" value="GDHRDH"/>
</dbReference>
<dbReference type="InterPro" id="IPR036291">
    <property type="entry name" value="NAD(P)-bd_dom_sf"/>
</dbReference>
<comment type="similarity">
    <text evidence="1">Belongs to the short-chain dehydrogenases/reductases (SDR) family.</text>
</comment>
<evidence type="ECO:0000256" key="1">
    <source>
        <dbReference type="ARBA" id="ARBA00006484"/>
    </source>
</evidence>
<dbReference type="InterPro" id="IPR051468">
    <property type="entry name" value="Fungal_SecMetab_SDRs"/>
</dbReference>
<protein>
    <submittedName>
        <fullName evidence="2">Short chain dehydrogenase</fullName>
    </submittedName>
</protein>
<comment type="caution">
    <text evidence="2">The sequence shown here is derived from an EMBL/GenBank/DDBJ whole genome shotgun (WGS) entry which is preliminary data.</text>
</comment>
<gene>
    <name evidence="2" type="ORF">SCAR479_07089</name>
</gene>
<dbReference type="Gene3D" id="3.40.50.720">
    <property type="entry name" value="NAD(P)-binding Rossmann-like Domain"/>
    <property type="match status" value="1"/>
</dbReference>
<proteinExistence type="inferred from homology"/>